<dbReference type="SUPFAM" id="SSF52833">
    <property type="entry name" value="Thioredoxin-like"/>
    <property type="match status" value="1"/>
</dbReference>
<dbReference type="PANTHER" id="PTHR42852">
    <property type="entry name" value="THIOL:DISULFIDE INTERCHANGE PROTEIN DSBE"/>
    <property type="match status" value="1"/>
</dbReference>
<accession>A0A140D9P2</accession>
<dbReference type="Proteomes" id="UP000295506">
    <property type="component" value="Unassembled WGS sequence"/>
</dbReference>
<name>A0A140D9P2_9BACT</name>
<dbReference type="InterPro" id="IPR017937">
    <property type="entry name" value="Thioredoxin_CS"/>
</dbReference>
<evidence type="ECO:0000313" key="8">
    <source>
        <dbReference type="Proteomes" id="UP000295506"/>
    </source>
</evidence>
<evidence type="ECO:0000313" key="5">
    <source>
        <dbReference type="EMBL" id="AMK09909.1"/>
    </source>
</evidence>
<evidence type="ECO:0000313" key="7">
    <source>
        <dbReference type="Proteomes" id="UP000055611"/>
    </source>
</evidence>
<proteinExistence type="predicted"/>
<organism evidence="6 8">
    <name type="scientific">Pseudodesulfovibrio indicus</name>
    <dbReference type="NCBI Taxonomy" id="1716143"/>
    <lineage>
        <taxon>Bacteria</taxon>
        <taxon>Pseudomonadati</taxon>
        <taxon>Thermodesulfobacteriota</taxon>
        <taxon>Desulfovibrionia</taxon>
        <taxon>Desulfovibrionales</taxon>
        <taxon>Desulfovibrionaceae</taxon>
    </lineage>
</organism>
<dbReference type="Proteomes" id="UP000055611">
    <property type="component" value="Chromosome"/>
</dbReference>
<dbReference type="Pfam" id="PF13905">
    <property type="entry name" value="Thioredoxin_8"/>
    <property type="match status" value="1"/>
</dbReference>
<dbReference type="InterPro" id="IPR013766">
    <property type="entry name" value="Thioredoxin_domain"/>
</dbReference>
<dbReference type="InterPro" id="IPR050553">
    <property type="entry name" value="Thioredoxin_ResA/DsbE_sf"/>
</dbReference>
<evidence type="ECO:0000256" key="1">
    <source>
        <dbReference type="ARBA" id="ARBA00023284"/>
    </source>
</evidence>
<feature type="domain" description="Thioredoxin" evidence="4">
    <location>
        <begin position="34"/>
        <end position="178"/>
    </location>
</feature>
<evidence type="ECO:0000256" key="2">
    <source>
        <dbReference type="SAM" id="MobiDB-lite"/>
    </source>
</evidence>
<dbReference type="AlphaFoldDB" id="A0A140D9P2"/>
<sequence>MIKMWRIFALAIFVLVMGACSGESGTAPEKSGAASAETSAAPSHAPAQDGIPFLDEAGLDKYLKDNAGRPTMLFFWATWCPSCKQEIPELVALQESHGDKVNIIALSVDENREALEKYLEKKPMDLPVYWGDQNLARKFRVEAIPTLVIFDKTGKQIFGQAGVYPHSMLGAMADKLNQ</sequence>
<dbReference type="PROSITE" id="PS00194">
    <property type="entry name" value="THIOREDOXIN_1"/>
    <property type="match status" value="1"/>
</dbReference>
<dbReference type="PROSITE" id="PS51257">
    <property type="entry name" value="PROKAR_LIPOPROTEIN"/>
    <property type="match status" value="1"/>
</dbReference>
<feature type="signal peptide" evidence="3">
    <location>
        <begin position="1"/>
        <end position="21"/>
    </location>
</feature>
<keyword evidence="7" id="KW-1185">Reference proteome</keyword>
<dbReference type="PANTHER" id="PTHR42852:SF17">
    <property type="entry name" value="THIOREDOXIN-LIKE PROTEIN HI_1115"/>
    <property type="match status" value="1"/>
</dbReference>
<dbReference type="CDD" id="cd02966">
    <property type="entry name" value="TlpA_like_family"/>
    <property type="match status" value="1"/>
</dbReference>
<dbReference type="InterPro" id="IPR036249">
    <property type="entry name" value="Thioredoxin-like_sf"/>
</dbReference>
<dbReference type="InterPro" id="IPR012336">
    <property type="entry name" value="Thioredoxin-like_fold"/>
</dbReference>
<keyword evidence="1" id="KW-0676">Redox-active center</keyword>
<feature type="chain" id="PRO_5044548697" evidence="3">
    <location>
        <begin position="22"/>
        <end position="178"/>
    </location>
</feature>
<evidence type="ECO:0000313" key="6">
    <source>
        <dbReference type="EMBL" id="TDT87410.1"/>
    </source>
</evidence>
<protein>
    <submittedName>
        <fullName evidence="5">Alkyl hydroperoxide reductase</fullName>
    </submittedName>
    <submittedName>
        <fullName evidence="6">Thiol-disulfide isomerase/thioredoxin</fullName>
    </submittedName>
</protein>
<reference evidence="6 8" key="2">
    <citation type="submission" date="2019-03" db="EMBL/GenBank/DDBJ databases">
        <title>Genomic Encyclopedia of Type Strains, Phase IV (KMG-IV): sequencing the most valuable type-strain genomes for metagenomic binning, comparative biology and taxonomic classification.</title>
        <authorList>
            <person name="Goeker M."/>
        </authorList>
    </citation>
    <scope>NUCLEOTIDE SEQUENCE [LARGE SCALE GENOMIC DNA]</scope>
    <source>
        <strain evidence="6 8">DSM 101483</strain>
    </source>
</reference>
<evidence type="ECO:0000256" key="3">
    <source>
        <dbReference type="SAM" id="SignalP"/>
    </source>
</evidence>
<keyword evidence="3" id="KW-0732">Signal</keyword>
<dbReference type="RefSeq" id="WP_066799490.1">
    <property type="nucleotide sequence ID" value="NZ_CP014206.1"/>
</dbReference>
<dbReference type="PROSITE" id="PS51352">
    <property type="entry name" value="THIOREDOXIN_2"/>
    <property type="match status" value="1"/>
</dbReference>
<keyword evidence="6" id="KW-0413">Isomerase</keyword>
<reference evidence="5 7" key="1">
    <citation type="journal article" date="2016" name="Front. Microbiol.">
        <title>Genome Sequence of the Piezophilic, Mesophilic Sulfate-Reducing Bacterium Desulfovibrio indicus J2T.</title>
        <authorList>
            <person name="Cao J."/>
            <person name="Maignien L."/>
            <person name="Shao Z."/>
            <person name="Alain K."/>
            <person name="Jebbar M."/>
        </authorList>
    </citation>
    <scope>NUCLEOTIDE SEQUENCE [LARGE SCALE GENOMIC DNA]</scope>
    <source>
        <strain evidence="5 7">J2</strain>
    </source>
</reference>
<gene>
    <name evidence="5" type="ORF">AWY79_01670</name>
    <name evidence="6" type="ORF">EDC59_10875</name>
</gene>
<dbReference type="EMBL" id="CP014206">
    <property type="protein sequence ID" value="AMK09909.1"/>
    <property type="molecule type" value="Genomic_DNA"/>
</dbReference>
<dbReference type="OrthoDB" id="9813820at2"/>
<dbReference type="KEGG" id="dej:AWY79_01670"/>
<dbReference type="GO" id="GO:0016853">
    <property type="term" value="F:isomerase activity"/>
    <property type="evidence" value="ECO:0007669"/>
    <property type="project" value="UniProtKB-KW"/>
</dbReference>
<dbReference type="Gene3D" id="3.40.30.10">
    <property type="entry name" value="Glutaredoxin"/>
    <property type="match status" value="1"/>
</dbReference>
<dbReference type="EMBL" id="SOBK01000008">
    <property type="protein sequence ID" value="TDT87410.1"/>
    <property type="molecule type" value="Genomic_DNA"/>
</dbReference>
<feature type="region of interest" description="Disordered" evidence="2">
    <location>
        <begin position="26"/>
        <end position="49"/>
    </location>
</feature>
<evidence type="ECO:0000259" key="4">
    <source>
        <dbReference type="PROSITE" id="PS51352"/>
    </source>
</evidence>